<accession>A0A382R238</accession>
<sequence length="98" mass="11667">MMKKLFIIFLLTVVFPSCVLAKGYRGYVSHYWTAFVIERTEFDGGPSYYKHYLTPDFKNKSDCIAYTQEYTETPEMEKRYPIYGGPKEVWFMGCDKNW</sequence>
<name>A0A382R238_9ZZZZ</name>
<proteinExistence type="predicted"/>
<reference evidence="1" key="1">
    <citation type="submission" date="2018-05" db="EMBL/GenBank/DDBJ databases">
        <authorList>
            <person name="Lanie J.A."/>
            <person name="Ng W.-L."/>
            <person name="Kazmierczak K.M."/>
            <person name="Andrzejewski T.M."/>
            <person name="Davidsen T.M."/>
            <person name="Wayne K.J."/>
            <person name="Tettelin H."/>
            <person name="Glass J.I."/>
            <person name="Rusch D."/>
            <person name="Podicherti R."/>
            <person name="Tsui H.-C.T."/>
            <person name="Winkler M.E."/>
        </authorList>
    </citation>
    <scope>NUCLEOTIDE SEQUENCE</scope>
</reference>
<gene>
    <name evidence="1" type="ORF">METZ01_LOCUS344049</name>
</gene>
<protein>
    <submittedName>
        <fullName evidence="1">Uncharacterized protein</fullName>
    </submittedName>
</protein>
<dbReference type="AlphaFoldDB" id="A0A382R238"/>
<organism evidence="1">
    <name type="scientific">marine metagenome</name>
    <dbReference type="NCBI Taxonomy" id="408172"/>
    <lineage>
        <taxon>unclassified sequences</taxon>
        <taxon>metagenomes</taxon>
        <taxon>ecological metagenomes</taxon>
    </lineage>
</organism>
<dbReference type="EMBL" id="UINC01118217">
    <property type="protein sequence ID" value="SVC91195.1"/>
    <property type="molecule type" value="Genomic_DNA"/>
</dbReference>
<evidence type="ECO:0000313" key="1">
    <source>
        <dbReference type="EMBL" id="SVC91195.1"/>
    </source>
</evidence>